<dbReference type="Proteomes" id="UP000032545">
    <property type="component" value="Unassembled WGS sequence"/>
</dbReference>
<organism evidence="1 2">
    <name type="scientific">Frankia torreyi</name>
    <dbReference type="NCBI Taxonomy" id="1856"/>
    <lineage>
        <taxon>Bacteria</taxon>
        <taxon>Bacillati</taxon>
        <taxon>Actinomycetota</taxon>
        <taxon>Actinomycetes</taxon>
        <taxon>Frankiales</taxon>
        <taxon>Frankiaceae</taxon>
        <taxon>Frankia</taxon>
    </lineage>
</organism>
<sequence length="44" mass="4741">MTATCPSAWRRPVDLRQRPRAGSAIAPVADSMLAGFSTEPLGLW</sequence>
<protein>
    <submittedName>
        <fullName evidence="1">Uncharacterized protein</fullName>
    </submittedName>
</protein>
<name>A0A0D8BKH0_9ACTN</name>
<dbReference type="RefSeq" id="WP_255355756.1">
    <property type="nucleotide sequence ID" value="NZ_JYFN01000010.1"/>
</dbReference>
<evidence type="ECO:0000313" key="1">
    <source>
        <dbReference type="EMBL" id="KJE23892.1"/>
    </source>
</evidence>
<comment type="caution">
    <text evidence="1">The sequence shown here is derived from an EMBL/GenBank/DDBJ whole genome shotgun (WGS) entry which is preliminary data.</text>
</comment>
<proteinExistence type="predicted"/>
<evidence type="ECO:0000313" key="2">
    <source>
        <dbReference type="Proteomes" id="UP000032545"/>
    </source>
</evidence>
<reference evidence="2" key="1">
    <citation type="submission" date="2015-02" db="EMBL/GenBank/DDBJ databases">
        <title>Draft Genome of Frankia sp. CpI1-S.</title>
        <authorList>
            <person name="Oshone R.T."/>
            <person name="Ngom M."/>
            <person name="Ghodhbane-Gtari F."/>
            <person name="Gtari M."/>
            <person name="Morris K."/>
            <person name="Thomas K."/>
            <person name="Sen A."/>
            <person name="Tisa L.S."/>
        </authorList>
    </citation>
    <scope>NUCLEOTIDE SEQUENCE [LARGE SCALE GENOMIC DNA]</scope>
    <source>
        <strain evidence="2">CpI1-S</strain>
    </source>
</reference>
<keyword evidence="2" id="KW-1185">Reference proteome</keyword>
<accession>A0A0D8BKH0</accession>
<reference evidence="1 2" key="2">
    <citation type="journal article" date="2016" name="Genome Announc.">
        <title>Permanent Draft Genome Sequences for Two Variants of Frankia sp. Strain CpI1, the First Frankia Strain Isolated from Root Nodules of Comptonia peregrina.</title>
        <authorList>
            <person name="Oshone R."/>
            <person name="Hurst S.G.IV."/>
            <person name="Abebe-Akele F."/>
            <person name="Simpson S."/>
            <person name="Morris K."/>
            <person name="Thomas W.K."/>
            <person name="Tisa L.S."/>
        </authorList>
    </citation>
    <scope>NUCLEOTIDE SEQUENCE [LARGE SCALE GENOMIC DNA]</scope>
    <source>
        <strain evidence="2">CpI1-S</strain>
    </source>
</reference>
<dbReference type="AlphaFoldDB" id="A0A0D8BKH0"/>
<gene>
    <name evidence="1" type="ORF">FF36_01826</name>
</gene>
<dbReference type="PATRIC" id="fig|1502723.3.peg.6957"/>
<dbReference type="EMBL" id="JYFN01000010">
    <property type="protein sequence ID" value="KJE23892.1"/>
    <property type="molecule type" value="Genomic_DNA"/>
</dbReference>